<dbReference type="PANTHER" id="PTHR45711:SF6">
    <property type="entry name" value="CHLORIDE CHANNEL PROTEIN"/>
    <property type="match status" value="1"/>
</dbReference>
<keyword evidence="2 9" id="KW-0813">Transport</keyword>
<feature type="domain" description="CBS" evidence="10">
    <location>
        <begin position="792"/>
        <end position="849"/>
    </location>
</feature>
<sequence length="879" mass="99257">ITAQNNDYPVYLTSTIMDVDEIGLENSLLSTPITTGSSTPHNHVSVSNVSVARSFTPSEESQGTSPFFDNAEEFGQQTFSAAEALKAKLSLLIFPRKPKMSFILSLFIKSISLQNRTGLDDFTFKRKNSSRITSSRIFSRPESPLKKKYISEAGYTSTSLRKHNDDEFDSDIADWSMEGTGRRVAYDDFTTIDWIHDFAKERARQKKLRQQKGIAGQLRRIFDAMEGWIVVLAVGVISGILAAVIDITTEWLSDIREGYCKTGFYLNRKNCCWGYDNRDSCVEWVRWTTALQAKSAGAAFWTNYLFYIIFSTTFATVAAYLVKCYSSYSSGSGIPEIKTILGGFVIRKFLGWWSLIIKSIGVCLVAASSLCLGKEGPLIHLACCCGNIIPRIFPKFRYNEVAFGAPIGGVLFSLEEVSYYFPFRTMWRSFFCAMVAAVSLAVVYDRKWHGFDMFFFALLGIMGGLYGALFIRMNLKVAVFRKNSWLRYFSVQEVIIISLFTSIVSYLNIYMRVNPSELVANLFRECEGGDYHNLCNYTNYWEPTLLLLIASILKFFLTTVTFGLKVPAGVWLPSMAIGACFGRAVGLIVHAWHKYDPGFWLFASCDPDTECITPGMYAMVGAAATFGGVTRMTVSLVVIMFELTGALTYVLPIMIAVMISKWVGDAFDKEGIYDGWIRMNEYPFLDSKEDYVYNTLASQYMTRVEDLMVITATGHTLESLDELLNDTDYKGFPVVNNEKTMLLTGYISRSELRYAMDKAKKKPGISLLSPCYFSSNLPILDSTSFIDFKPWMDQTPITISPKFPMEMTIELFRKMGLRYILVTQHGQLLGLITKKDVLRHLSAIRHPDVVNPEDSQEQLKYTILSERRLSGLTNDFETV</sequence>
<keyword evidence="5 9" id="KW-0406">Ion transport</keyword>
<reference evidence="11" key="1">
    <citation type="submission" date="2021-06" db="EMBL/GenBank/DDBJ databases">
        <authorList>
            <person name="Kallberg Y."/>
            <person name="Tangrot J."/>
            <person name="Rosling A."/>
        </authorList>
    </citation>
    <scope>NUCLEOTIDE SEQUENCE</scope>
    <source>
        <strain evidence="11">MA453B</strain>
    </source>
</reference>
<dbReference type="EMBL" id="CAJVPY010011677">
    <property type="protein sequence ID" value="CAG8728961.1"/>
    <property type="molecule type" value="Genomic_DNA"/>
</dbReference>
<dbReference type="Gene3D" id="1.10.3080.10">
    <property type="entry name" value="Clc chloride channel"/>
    <property type="match status" value="1"/>
</dbReference>
<comment type="caution">
    <text evidence="9">Lacks conserved residue(s) required for the propagation of feature annotation.</text>
</comment>
<comment type="caution">
    <text evidence="11">The sequence shown here is derived from an EMBL/GenBank/DDBJ whole genome shotgun (WGS) entry which is preliminary data.</text>
</comment>
<name>A0A9N9NFW2_9GLOM</name>
<dbReference type="SMART" id="SM00116">
    <property type="entry name" value="CBS"/>
    <property type="match status" value="2"/>
</dbReference>
<evidence type="ECO:0000259" key="10">
    <source>
        <dbReference type="PROSITE" id="PS51371"/>
    </source>
</evidence>
<dbReference type="Pfam" id="PF00654">
    <property type="entry name" value="Voltage_CLC"/>
    <property type="match status" value="1"/>
</dbReference>
<feature type="transmembrane region" description="Helical" evidence="9">
    <location>
        <begin position="426"/>
        <end position="444"/>
    </location>
</feature>
<dbReference type="GO" id="GO:0005886">
    <property type="term" value="C:plasma membrane"/>
    <property type="evidence" value="ECO:0007669"/>
    <property type="project" value="TreeGrafter"/>
</dbReference>
<keyword evidence="4 9" id="KW-1133">Transmembrane helix</keyword>
<dbReference type="InterPro" id="IPR000644">
    <property type="entry name" value="CBS_dom"/>
</dbReference>
<evidence type="ECO:0000313" key="11">
    <source>
        <dbReference type="EMBL" id="CAG8728961.1"/>
    </source>
</evidence>
<dbReference type="InterPro" id="IPR014743">
    <property type="entry name" value="Cl-channel_core"/>
</dbReference>
<evidence type="ECO:0000256" key="5">
    <source>
        <dbReference type="ARBA" id="ARBA00023065"/>
    </source>
</evidence>
<organism evidence="11 12">
    <name type="scientific">Dentiscutata erythropus</name>
    <dbReference type="NCBI Taxonomy" id="1348616"/>
    <lineage>
        <taxon>Eukaryota</taxon>
        <taxon>Fungi</taxon>
        <taxon>Fungi incertae sedis</taxon>
        <taxon>Mucoromycota</taxon>
        <taxon>Glomeromycotina</taxon>
        <taxon>Glomeromycetes</taxon>
        <taxon>Diversisporales</taxon>
        <taxon>Gigasporaceae</taxon>
        <taxon>Dentiscutata</taxon>
    </lineage>
</organism>
<dbReference type="GO" id="GO:0005794">
    <property type="term" value="C:Golgi apparatus"/>
    <property type="evidence" value="ECO:0007669"/>
    <property type="project" value="TreeGrafter"/>
</dbReference>
<evidence type="ECO:0000256" key="6">
    <source>
        <dbReference type="ARBA" id="ARBA00023136"/>
    </source>
</evidence>
<evidence type="ECO:0000256" key="9">
    <source>
        <dbReference type="RuleBase" id="RU361221"/>
    </source>
</evidence>
<comment type="similarity">
    <text evidence="9">Belongs to the chloride channel (TC 2.A.49) family.</text>
</comment>
<keyword evidence="12" id="KW-1185">Reference proteome</keyword>
<dbReference type="InterPro" id="IPR046342">
    <property type="entry name" value="CBS_dom_sf"/>
</dbReference>
<keyword evidence="7 9" id="KW-0868">Chloride</keyword>
<keyword evidence="6 9" id="KW-0472">Membrane</keyword>
<protein>
    <recommendedName>
        <fullName evidence="9">Chloride channel protein</fullName>
    </recommendedName>
</protein>
<dbReference type="CDD" id="cd03684">
    <property type="entry name" value="ClC_3_like"/>
    <property type="match status" value="1"/>
</dbReference>
<comment type="subcellular location">
    <subcellularLocation>
        <location evidence="1 9">Membrane</location>
        <topology evidence="1 9">Multi-pass membrane protein</topology>
    </subcellularLocation>
</comment>
<feature type="non-terminal residue" evidence="11">
    <location>
        <position position="1"/>
    </location>
</feature>
<dbReference type="OrthoDB" id="44789at2759"/>
<feature type="domain" description="CBS" evidence="10">
    <location>
        <begin position="701"/>
        <end position="762"/>
    </location>
</feature>
<dbReference type="GO" id="GO:0005769">
    <property type="term" value="C:early endosome"/>
    <property type="evidence" value="ECO:0007669"/>
    <property type="project" value="TreeGrafter"/>
</dbReference>
<evidence type="ECO:0000256" key="1">
    <source>
        <dbReference type="ARBA" id="ARBA00004141"/>
    </source>
</evidence>
<feature type="transmembrane region" description="Helical" evidence="9">
    <location>
        <begin position="571"/>
        <end position="592"/>
    </location>
</feature>
<feature type="transmembrane region" description="Helical" evidence="9">
    <location>
        <begin position="304"/>
        <end position="322"/>
    </location>
</feature>
<feature type="transmembrane region" description="Helical" evidence="9">
    <location>
        <begin position="485"/>
        <end position="509"/>
    </location>
</feature>
<dbReference type="Proteomes" id="UP000789405">
    <property type="component" value="Unassembled WGS sequence"/>
</dbReference>
<dbReference type="InterPro" id="IPR001807">
    <property type="entry name" value="ClC"/>
</dbReference>
<dbReference type="Gene3D" id="3.10.580.20">
    <property type="match status" value="1"/>
</dbReference>
<evidence type="ECO:0000256" key="3">
    <source>
        <dbReference type="ARBA" id="ARBA00022692"/>
    </source>
</evidence>
<dbReference type="Gene3D" id="3.90.1280.20">
    <property type="match status" value="1"/>
</dbReference>
<evidence type="ECO:0000256" key="7">
    <source>
        <dbReference type="ARBA" id="ARBA00023214"/>
    </source>
</evidence>
<feature type="transmembrane region" description="Helical" evidence="9">
    <location>
        <begin position="450"/>
        <end position="473"/>
    </location>
</feature>
<dbReference type="GO" id="GO:0005247">
    <property type="term" value="F:voltage-gated chloride channel activity"/>
    <property type="evidence" value="ECO:0007669"/>
    <property type="project" value="TreeGrafter"/>
</dbReference>
<evidence type="ECO:0000313" key="12">
    <source>
        <dbReference type="Proteomes" id="UP000789405"/>
    </source>
</evidence>
<evidence type="ECO:0000256" key="2">
    <source>
        <dbReference type="ARBA" id="ARBA00022448"/>
    </source>
</evidence>
<keyword evidence="3 9" id="KW-0812">Transmembrane</keyword>
<evidence type="ECO:0000256" key="4">
    <source>
        <dbReference type="ARBA" id="ARBA00022989"/>
    </source>
</evidence>
<dbReference type="PANTHER" id="PTHR45711">
    <property type="entry name" value="CHLORIDE CHANNEL PROTEIN"/>
    <property type="match status" value="1"/>
</dbReference>
<gene>
    <name evidence="11" type="ORF">DERYTH_LOCUS14953</name>
</gene>
<dbReference type="PROSITE" id="PS51371">
    <property type="entry name" value="CBS"/>
    <property type="match status" value="2"/>
</dbReference>
<dbReference type="CDD" id="cd04591">
    <property type="entry name" value="CBS_pair_voltage-gated_CLC_euk_bac"/>
    <property type="match status" value="1"/>
</dbReference>
<dbReference type="FunFam" id="1.10.3080.10:FF:000011">
    <property type="entry name" value="Chloride channel protein"/>
    <property type="match status" value="1"/>
</dbReference>
<dbReference type="Pfam" id="PF00571">
    <property type="entry name" value="CBS"/>
    <property type="match status" value="1"/>
</dbReference>
<accession>A0A9N9NFW2</accession>
<dbReference type="SUPFAM" id="SSF81340">
    <property type="entry name" value="Clc chloride channel"/>
    <property type="match status" value="1"/>
</dbReference>
<feature type="transmembrane region" description="Helical" evidence="9">
    <location>
        <begin position="227"/>
        <end position="245"/>
    </location>
</feature>
<proteinExistence type="inferred from homology"/>
<dbReference type="SUPFAM" id="SSF54631">
    <property type="entry name" value="CBS-domain pair"/>
    <property type="match status" value="1"/>
</dbReference>
<dbReference type="PRINTS" id="PR00762">
    <property type="entry name" value="CLCHANNEL"/>
</dbReference>
<feature type="transmembrane region" description="Helical" evidence="9">
    <location>
        <begin position="545"/>
        <end position="564"/>
    </location>
</feature>
<dbReference type="AlphaFoldDB" id="A0A9N9NFW2"/>
<feature type="transmembrane region" description="Helical" evidence="9">
    <location>
        <begin position="636"/>
        <end position="659"/>
    </location>
</feature>
<keyword evidence="8" id="KW-0129">CBS domain</keyword>
<evidence type="ECO:0000256" key="8">
    <source>
        <dbReference type="PROSITE-ProRule" id="PRU00703"/>
    </source>
</evidence>